<comment type="caution">
    <text evidence="5">The sequence shown here is derived from an EMBL/GenBank/DDBJ whole genome shotgun (WGS) entry which is preliminary data.</text>
</comment>
<dbReference type="GO" id="GO:0003824">
    <property type="term" value="F:catalytic activity"/>
    <property type="evidence" value="ECO:0007669"/>
    <property type="project" value="InterPro"/>
</dbReference>
<dbReference type="Pfam" id="PF00501">
    <property type="entry name" value="AMP-binding"/>
    <property type="match status" value="2"/>
</dbReference>
<dbReference type="Gene3D" id="3.30.559.30">
    <property type="entry name" value="Nonribosomal peptide synthetase, condensation domain"/>
    <property type="match status" value="2"/>
</dbReference>
<dbReference type="GO" id="GO:0044550">
    <property type="term" value="P:secondary metabolite biosynthetic process"/>
    <property type="evidence" value="ECO:0007669"/>
    <property type="project" value="TreeGrafter"/>
</dbReference>
<sequence length="1608" mass="172310">MPDHESPLRARDGGPTTYPLTAAQRAIRLLQQLAGDTPLTNALYVELTGDLDAALLSASLGRALDEFEVSRVRIVEVDGQPRQVVDDAATGSVRRLDYTSTPDPVAAALEWMRGDYRAPIDLCRGPVVLGAIVRVAERRWFWYLRAHHLVLDGIAALNILTRSAQLYTAAVAGEEPGGQTIRSLAEIVDADEQYRASQRFDDDRVFWSKYVAELPEPVTLADRAALAEEPPLAVSALLSAETEAALRTAVETRSAGPAVLFLAAFGLYLARMTGSDDVVLSLPVSARVTASMSRSGGMTANVVPFRVTVAPGRTLGSLLEQTQRTLMDVLRGQRYRHEDMLEDAESVAARRLPQAAGPMVDLMILDTKIVVGDITGRLQVLTPGLVADLSVNVYPAVGGESTRIDFFANPSVYTSEQVAAHHRRFVRFLDGFLRSVIADPGTPVRSVELLESDERRMLRKAGIGGSAPARITLPGLLSRAAAGHAERLAVCDAVGAWTYRELDEWSNRCARALIDCGAGPETTVAVAVPRSAAWVRAVWAVAKTGAAFVTLDPAHPVERNRFILADCPATIALTSSETFSDTTGSVAVGVQVIDIDQFEPHEYSAAPITDADRHGAVRIDNTAYIVYTSGSTGTPKGVAVTHAGLSAVSDTLGRQYRLDSDSRVLAVAARTFDAAVFELLTVVSVGAALIVAPGEVFAGAPLTRLMRAEGVTHACLTPAVAATLDARRLDDLRVLMVAGDTCSPALVPQWSGSDAAGVRTVHNLYGPSETTIWVTAAQLRPNDAVSLGTPIPGARLAVLDAWLRPTPLGVAGELYVAGPGVARGYSGRSGLSAASFVADPYGPAGSRMYRTGDMVRWERRGADDATLVFLGRADSQIKIRGQRLELGEIEAALTGQDEVEHAIVTTAGEADTTRLAAYLVAAPGHALDPGTVRRAVARRLPSYMVPETLTVLDEFPMTSSGKVDRRALPVPRRVDAAFRAPASPFEEIVAVAIAEALGVDRVGVDDDFFARGGHSLSATRVAAQLAEATGREVGVRDVFDAPTAAGLARLLTERETGAGAVRTKLVAGARPARIPLSFAQLRMWFINRFEPASPTYNIPLVFRLAGPLDTEALTAALAAVVARHEALRTRYPDLEGVPHQEVVTAAPELEVTAVDPARWTDAVAERIRRGFDLSVDMPLRATVLRCGEFEHVLVLVVHHIAADGLSMAPLVRDLSTAYEARRAGRAPGWGSLPAQYADYALWQREFLGSESDAQSPLAAQCRYWERELADAPQPLPLPTDRPRPPVASNRGDIVEFTIDAPLREALYRLARERRVSASMVLQAALTVLLSRLGAGDDVCLGGPVAGRTEEALRDLVGFFVNTWVLRVDLSDSPHFDQVLDQVRRKALNAYENQDAPFERLVELINPARSTAYNPLFQVSLELQNGGLPALELPGLDAEFLPCSTGSAKNDLHFDLIDTPGTAEEPPAVIGRVEYATDLFDRATVADIVDRYLRVLRAVSAEPSTAIADIGLLADGERERLLAQGKSRFEGPVPDTSIVAVFRERVAATPDAVALRFDDEELTYAELAVRVDGLAGLLVGRGVVRGSVVGVALPRSVDVVVAVLGVVVA</sequence>
<dbReference type="GO" id="GO:0031177">
    <property type="term" value="F:phosphopantetheine binding"/>
    <property type="evidence" value="ECO:0007669"/>
    <property type="project" value="InterPro"/>
</dbReference>
<keyword evidence="3" id="KW-0597">Phosphoprotein</keyword>
<organism evidence="5 6">
    <name type="scientific">Nocardia tenerifensis</name>
    <dbReference type="NCBI Taxonomy" id="228006"/>
    <lineage>
        <taxon>Bacteria</taxon>
        <taxon>Bacillati</taxon>
        <taxon>Actinomycetota</taxon>
        <taxon>Actinomycetes</taxon>
        <taxon>Mycobacteriales</taxon>
        <taxon>Nocardiaceae</taxon>
        <taxon>Nocardia</taxon>
    </lineage>
</organism>
<dbReference type="SUPFAM" id="SSF56801">
    <property type="entry name" value="Acetyl-CoA synthetase-like"/>
    <property type="match status" value="2"/>
</dbReference>
<dbReference type="NCBIfam" id="TIGR01733">
    <property type="entry name" value="AA-adenyl-dom"/>
    <property type="match status" value="1"/>
</dbReference>
<evidence type="ECO:0000313" key="6">
    <source>
        <dbReference type="Proteomes" id="UP000247569"/>
    </source>
</evidence>
<protein>
    <submittedName>
        <fullName evidence="5">Amino acid adenylation domain-containing protein</fullName>
    </submittedName>
</protein>
<dbReference type="PANTHER" id="PTHR45527:SF1">
    <property type="entry name" value="FATTY ACID SYNTHASE"/>
    <property type="match status" value="1"/>
</dbReference>
<comment type="cofactor">
    <cofactor evidence="1">
        <name>pantetheine 4'-phosphate</name>
        <dbReference type="ChEBI" id="CHEBI:47942"/>
    </cofactor>
</comment>
<dbReference type="InterPro" id="IPR009081">
    <property type="entry name" value="PP-bd_ACP"/>
</dbReference>
<dbReference type="PROSITE" id="PS50075">
    <property type="entry name" value="CARRIER"/>
    <property type="match status" value="1"/>
</dbReference>
<dbReference type="GO" id="GO:0008610">
    <property type="term" value="P:lipid biosynthetic process"/>
    <property type="evidence" value="ECO:0007669"/>
    <property type="project" value="UniProtKB-ARBA"/>
</dbReference>
<evidence type="ECO:0000313" key="5">
    <source>
        <dbReference type="EMBL" id="PXX71568.1"/>
    </source>
</evidence>
<dbReference type="GO" id="GO:0072330">
    <property type="term" value="P:monocarboxylic acid biosynthetic process"/>
    <property type="evidence" value="ECO:0007669"/>
    <property type="project" value="UniProtKB-ARBA"/>
</dbReference>
<evidence type="ECO:0000259" key="4">
    <source>
        <dbReference type="PROSITE" id="PS50075"/>
    </source>
</evidence>
<dbReference type="EMBL" id="QJKF01000001">
    <property type="protein sequence ID" value="PXX71568.1"/>
    <property type="molecule type" value="Genomic_DNA"/>
</dbReference>
<evidence type="ECO:0000256" key="1">
    <source>
        <dbReference type="ARBA" id="ARBA00001957"/>
    </source>
</evidence>
<dbReference type="FunFam" id="3.40.50.980:FF:000001">
    <property type="entry name" value="Non-ribosomal peptide synthetase"/>
    <property type="match status" value="1"/>
</dbReference>
<dbReference type="InterPro" id="IPR000873">
    <property type="entry name" value="AMP-dep_synth/lig_dom"/>
</dbReference>
<dbReference type="Gene3D" id="1.10.1200.10">
    <property type="entry name" value="ACP-like"/>
    <property type="match status" value="1"/>
</dbReference>
<dbReference type="InterPro" id="IPR025110">
    <property type="entry name" value="AMP-bd_C"/>
</dbReference>
<keyword evidence="2" id="KW-0596">Phosphopantetheine</keyword>
<dbReference type="GO" id="GO:0043041">
    <property type="term" value="P:amino acid activation for nonribosomal peptide biosynthetic process"/>
    <property type="evidence" value="ECO:0007669"/>
    <property type="project" value="TreeGrafter"/>
</dbReference>
<proteinExistence type="predicted"/>
<dbReference type="CDD" id="cd19540">
    <property type="entry name" value="LCL_NRPS-like"/>
    <property type="match status" value="1"/>
</dbReference>
<keyword evidence="6" id="KW-1185">Reference proteome</keyword>
<accession>A0A318KB55</accession>
<gene>
    <name evidence="5" type="ORF">DFR70_1011002</name>
</gene>
<dbReference type="Pfam" id="PF00550">
    <property type="entry name" value="PP-binding"/>
    <property type="match status" value="1"/>
</dbReference>
<dbReference type="CDD" id="cd05930">
    <property type="entry name" value="A_NRPS"/>
    <property type="match status" value="1"/>
</dbReference>
<dbReference type="InterPro" id="IPR001242">
    <property type="entry name" value="Condensation_dom"/>
</dbReference>
<dbReference type="Gene3D" id="3.30.559.10">
    <property type="entry name" value="Chloramphenicol acetyltransferase-like domain"/>
    <property type="match status" value="2"/>
</dbReference>
<evidence type="ECO:0000256" key="3">
    <source>
        <dbReference type="ARBA" id="ARBA00022553"/>
    </source>
</evidence>
<name>A0A318KB55_9NOCA</name>
<dbReference type="Pfam" id="PF13193">
    <property type="entry name" value="AMP-binding_C"/>
    <property type="match status" value="1"/>
</dbReference>
<dbReference type="RefSeq" id="WP_170160067.1">
    <property type="nucleotide sequence ID" value="NZ_QJKF01000001.1"/>
</dbReference>
<dbReference type="UniPathway" id="UPA00011"/>
<dbReference type="Pfam" id="PF00668">
    <property type="entry name" value="Condensation"/>
    <property type="match status" value="2"/>
</dbReference>
<dbReference type="SUPFAM" id="SSF47336">
    <property type="entry name" value="ACP-like"/>
    <property type="match status" value="1"/>
</dbReference>
<dbReference type="InterPro" id="IPR036736">
    <property type="entry name" value="ACP-like_sf"/>
</dbReference>
<dbReference type="PROSITE" id="PS00455">
    <property type="entry name" value="AMP_BINDING"/>
    <property type="match status" value="1"/>
</dbReference>
<dbReference type="InterPro" id="IPR045851">
    <property type="entry name" value="AMP-bd_C_sf"/>
</dbReference>
<evidence type="ECO:0000256" key="2">
    <source>
        <dbReference type="ARBA" id="ARBA00022450"/>
    </source>
</evidence>
<dbReference type="FunFam" id="1.10.1200.10:FF:000016">
    <property type="entry name" value="Non-ribosomal peptide synthase"/>
    <property type="match status" value="1"/>
</dbReference>
<dbReference type="SUPFAM" id="SSF52777">
    <property type="entry name" value="CoA-dependent acyltransferases"/>
    <property type="match status" value="4"/>
</dbReference>
<dbReference type="InterPro" id="IPR023213">
    <property type="entry name" value="CAT-like_dom_sf"/>
</dbReference>
<dbReference type="Gene3D" id="3.30.300.30">
    <property type="match status" value="1"/>
</dbReference>
<dbReference type="Gene3D" id="3.40.50.12780">
    <property type="entry name" value="N-terminal domain of ligase-like"/>
    <property type="match status" value="2"/>
</dbReference>
<reference evidence="5 6" key="1">
    <citation type="submission" date="2018-05" db="EMBL/GenBank/DDBJ databases">
        <title>Genomic Encyclopedia of Type Strains, Phase IV (KMG-IV): sequencing the most valuable type-strain genomes for metagenomic binning, comparative biology and taxonomic classification.</title>
        <authorList>
            <person name="Goeker M."/>
        </authorList>
    </citation>
    <scope>NUCLEOTIDE SEQUENCE [LARGE SCALE GENOMIC DNA]</scope>
    <source>
        <strain evidence="5 6">DSM 44704</strain>
    </source>
</reference>
<feature type="non-terminal residue" evidence="5">
    <location>
        <position position="1608"/>
    </location>
</feature>
<dbReference type="SMART" id="SM00823">
    <property type="entry name" value="PKS_PP"/>
    <property type="match status" value="1"/>
</dbReference>
<dbReference type="GO" id="GO:0005737">
    <property type="term" value="C:cytoplasm"/>
    <property type="evidence" value="ECO:0007669"/>
    <property type="project" value="TreeGrafter"/>
</dbReference>
<dbReference type="Proteomes" id="UP000247569">
    <property type="component" value="Unassembled WGS sequence"/>
</dbReference>
<feature type="domain" description="Carrier" evidence="4">
    <location>
        <begin position="980"/>
        <end position="1055"/>
    </location>
</feature>
<dbReference type="PANTHER" id="PTHR45527">
    <property type="entry name" value="NONRIBOSOMAL PEPTIDE SYNTHETASE"/>
    <property type="match status" value="1"/>
</dbReference>
<dbReference type="InterPro" id="IPR042099">
    <property type="entry name" value="ANL_N_sf"/>
</dbReference>
<dbReference type="InterPro" id="IPR020845">
    <property type="entry name" value="AMP-binding_CS"/>
</dbReference>
<dbReference type="InterPro" id="IPR010071">
    <property type="entry name" value="AA_adenyl_dom"/>
</dbReference>
<dbReference type="InterPro" id="IPR020806">
    <property type="entry name" value="PKS_PP-bd"/>
</dbReference>